<keyword evidence="7" id="KW-1185">Reference proteome</keyword>
<dbReference type="Pfam" id="PF00135">
    <property type="entry name" value="COesterase"/>
    <property type="match status" value="1"/>
</dbReference>
<dbReference type="InterPro" id="IPR029058">
    <property type="entry name" value="AB_hydrolase_fold"/>
</dbReference>
<feature type="signal peptide" evidence="3">
    <location>
        <begin position="1"/>
        <end position="23"/>
    </location>
</feature>
<dbReference type="PROSITE" id="PS00122">
    <property type="entry name" value="CARBOXYLESTERASE_B_1"/>
    <property type="match status" value="1"/>
</dbReference>
<evidence type="ECO:0000256" key="1">
    <source>
        <dbReference type="ARBA" id="ARBA00005964"/>
    </source>
</evidence>
<keyword evidence="3" id="KW-0732">Signal</keyword>
<dbReference type="AlphaFoldDB" id="A0AA39Y498"/>
<keyword evidence="2 3" id="KW-0378">Hydrolase</keyword>
<dbReference type="SUPFAM" id="SSF53474">
    <property type="entry name" value="alpha/beta-Hydrolases"/>
    <property type="match status" value="1"/>
</dbReference>
<reference evidence="6" key="1">
    <citation type="submission" date="2023-06" db="EMBL/GenBank/DDBJ databases">
        <title>Genome-scale phylogeny and comparative genomics of the fungal order Sordariales.</title>
        <authorList>
            <consortium name="Lawrence Berkeley National Laboratory"/>
            <person name="Hensen N."/>
            <person name="Bonometti L."/>
            <person name="Westerberg I."/>
            <person name="Brannstrom I.O."/>
            <person name="Guillou S."/>
            <person name="Cros-Aarteil S."/>
            <person name="Calhoun S."/>
            <person name="Haridas S."/>
            <person name="Kuo A."/>
            <person name="Mondo S."/>
            <person name="Pangilinan J."/>
            <person name="Riley R."/>
            <person name="Labutti K."/>
            <person name="Andreopoulos B."/>
            <person name="Lipzen A."/>
            <person name="Chen C."/>
            <person name="Yanf M."/>
            <person name="Daum C."/>
            <person name="Ng V."/>
            <person name="Clum A."/>
            <person name="Steindorff A."/>
            <person name="Ohm R."/>
            <person name="Martin F."/>
            <person name="Silar P."/>
            <person name="Natvig D."/>
            <person name="Lalanne C."/>
            <person name="Gautier V."/>
            <person name="Ament-Velasquez S.L."/>
            <person name="Kruys A."/>
            <person name="Hutchinson M.I."/>
            <person name="Powell A.J."/>
            <person name="Barry K."/>
            <person name="Miller A.N."/>
            <person name="Grigoriev I.V."/>
            <person name="Debuchy R."/>
            <person name="Gladieux P."/>
            <person name="Thoren M.H."/>
            <person name="Johannesson H."/>
        </authorList>
    </citation>
    <scope>NUCLEOTIDE SEQUENCE</scope>
    <source>
        <strain evidence="6">SMH2532-1</strain>
    </source>
</reference>
<evidence type="ECO:0000313" key="7">
    <source>
        <dbReference type="Proteomes" id="UP001174936"/>
    </source>
</evidence>
<feature type="domain" description="Carboxylesterase type B" evidence="5">
    <location>
        <begin position="42"/>
        <end position="520"/>
    </location>
</feature>
<gene>
    <name evidence="6" type="ORF">B0T16DRAFT_332737</name>
</gene>
<dbReference type="InterPro" id="IPR019819">
    <property type="entry name" value="Carboxylesterase_B_CS"/>
</dbReference>
<name>A0AA39Y498_9PEZI</name>
<dbReference type="Gene3D" id="3.40.50.1820">
    <property type="entry name" value="alpha/beta hydrolase"/>
    <property type="match status" value="1"/>
</dbReference>
<sequence length="598" mass="63193">MRPASPTATALRLILALTSLTQAQQLTIPLPNGASYTSVYNPVSKLNIWRGLPYAAPPLGNLRWQAPRDPPVINGTGAGTGTGGRVVVVADKFGPRCPQAMPAIAGMPFVAGDEDCLYLSVYSPAGKGKGLPVLVMFHGGGYGAGDGSQDMSGFLGANGNGIVAVVVQYRLGAFGFLASPEVKRKGVLNAGLLDQNFALQWVQKHISKFGGDPEGVTIAGESAGAGSVLLHALARNGELGTSLFKNIISASPWVPTQPYYDEAISIRHYNDFATAVGCSSREGVFDCLVSKDSLTLQRAANKVSTSAPTPRGNWAFIPVTDGTYVPGPPSTQLAHGKLNGLRLLVGNNANEGSLIPPPNIVTQNDLVAWIKSNFANLSERNITSLLAAYPSDSGPVVASTPRYETNGYGPGTAVNISQVATGQQQRCYNMYAEASVICPSYWFASAFTGQGRTAYHYQYSVPFAVHGADLTAYWGPATENQGPDLVTAFRKIYGNFIVNDNPSLSAADANGASSSTPAKPNPITNWPPWTTTGSPILINLNQTGGTPYTAMTSLGISVTQFRGPGLRNNFTAAEAYPWEGGRGKRCDLWREISIFVPQ</sequence>
<evidence type="ECO:0000313" key="6">
    <source>
        <dbReference type="EMBL" id="KAK0644577.1"/>
    </source>
</evidence>
<comment type="caution">
    <text evidence="6">The sequence shown here is derived from an EMBL/GenBank/DDBJ whole genome shotgun (WGS) entry which is preliminary data.</text>
</comment>
<dbReference type="GO" id="GO:0016787">
    <property type="term" value="F:hydrolase activity"/>
    <property type="evidence" value="ECO:0007669"/>
    <property type="project" value="UniProtKB-KW"/>
</dbReference>
<feature type="region of interest" description="Disordered" evidence="4">
    <location>
        <begin position="507"/>
        <end position="526"/>
    </location>
</feature>
<dbReference type="Proteomes" id="UP001174936">
    <property type="component" value="Unassembled WGS sequence"/>
</dbReference>
<dbReference type="EC" id="3.1.1.-" evidence="3"/>
<protein>
    <recommendedName>
        <fullName evidence="3">Carboxylic ester hydrolase</fullName>
        <ecNumber evidence="3">3.1.1.-</ecNumber>
    </recommendedName>
</protein>
<evidence type="ECO:0000256" key="2">
    <source>
        <dbReference type="ARBA" id="ARBA00022801"/>
    </source>
</evidence>
<feature type="chain" id="PRO_5041482696" description="Carboxylic ester hydrolase" evidence="3">
    <location>
        <begin position="24"/>
        <end position="598"/>
    </location>
</feature>
<comment type="similarity">
    <text evidence="1 3">Belongs to the type-B carboxylesterase/lipase family.</text>
</comment>
<evidence type="ECO:0000256" key="4">
    <source>
        <dbReference type="SAM" id="MobiDB-lite"/>
    </source>
</evidence>
<dbReference type="InterPro" id="IPR019826">
    <property type="entry name" value="Carboxylesterase_B_AS"/>
</dbReference>
<accession>A0AA39Y498</accession>
<evidence type="ECO:0000259" key="5">
    <source>
        <dbReference type="Pfam" id="PF00135"/>
    </source>
</evidence>
<dbReference type="EMBL" id="JAULSV010000005">
    <property type="protein sequence ID" value="KAK0644577.1"/>
    <property type="molecule type" value="Genomic_DNA"/>
</dbReference>
<dbReference type="PROSITE" id="PS00941">
    <property type="entry name" value="CARBOXYLESTERASE_B_2"/>
    <property type="match status" value="1"/>
</dbReference>
<dbReference type="InterPro" id="IPR002018">
    <property type="entry name" value="CarbesteraseB"/>
</dbReference>
<proteinExistence type="inferred from homology"/>
<dbReference type="InterPro" id="IPR050309">
    <property type="entry name" value="Type-B_Carboxylest/Lipase"/>
</dbReference>
<dbReference type="PANTHER" id="PTHR11559">
    <property type="entry name" value="CARBOXYLESTERASE"/>
    <property type="match status" value="1"/>
</dbReference>
<evidence type="ECO:0000256" key="3">
    <source>
        <dbReference type="RuleBase" id="RU361235"/>
    </source>
</evidence>
<organism evidence="6 7">
    <name type="scientific">Cercophora newfieldiana</name>
    <dbReference type="NCBI Taxonomy" id="92897"/>
    <lineage>
        <taxon>Eukaryota</taxon>
        <taxon>Fungi</taxon>
        <taxon>Dikarya</taxon>
        <taxon>Ascomycota</taxon>
        <taxon>Pezizomycotina</taxon>
        <taxon>Sordariomycetes</taxon>
        <taxon>Sordariomycetidae</taxon>
        <taxon>Sordariales</taxon>
        <taxon>Lasiosphaeriaceae</taxon>
        <taxon>Cercophora</taxon>
    </lineage>
</organism>